<feature type="region of interest" description="Disordered" evidence="1">
    <location>
        <begin position="1"/>
        <end position="56"/>
    </location>
</feature>
<name>A0ABQ5ASW0_9ASTR</name>
<accession>A0ABQ5ASW0</accession>
<evidence type="ECO:0000313" key="2">
    <source>
        <dbReference type="EMBL" id="GJT05535.1"/>
    </source>
</evidence>
<dbReference type="PANTHER" id="PTHR33018:SF34">
    <property type="entry name" value="OS02G0472350 PROTEIN"/>
    <property type="match status" value="1"/>
</dbReference>
<feature type="compositionally biased region" description="Acidic residues" evidence="1">
    <location>
        <begin position="10"/>
        <end position="29"/>
    </location>
</feature>
<gene>
    <name evidence="2" type="ORF">Tco_0839997</name>
</gene>
<protein>
    <submittedName>
        <fullName evidence="2">Uncharacterized protein</fullName>
    </submittedName>
</protein>
<keyword evidence="3" id="KW-1185">Reference proteome</keyword>
<evidence type="ECO:0000256" key="1">
    <source>
        <dbReference type="SAM" id="MobiDB-lite"/>
    </source>
</evidence>
<organism evidence="2 3">
    <name type="scientific">Tanacetum coccineum</name>
    <dbReference type="NCBI Taxonomy" id="301880"/>
    <lineage>
        <taxon>Eukaryota</taxon>
        <taxon>Viridiplantae</taxon>
        <taxon>Streptophyta</taxon>
        <taxon>Embryophyta</taxon>
        <taxon>Tracheophyta</taxon>
        <taxon>Spermatophyta</taxon>
        <taxon>Magnoliopsida</taxon>
        <taxon>eudicotyledons</taxon>
        <taxon>Gunneridae</taxon>
        <taxon>Pentapetalae</taxon>
        <taxon>asterids</taxon>
        <taxon>campanulids</taxon>
        <taxon>Asterales</taxon>
        <taxon>Asteraceae</taxon>
        <taxon>Asteroideae</taxon>
        <taxon>Anthemideae</taxon>
        <taxon>Anthemidinae</taxon>
        <taxon>Tanacetum</taxon>
    </lineage>
</organism>
<dbReference type="PANTHER" id="PTHR33018">
    <property type="entry name" value="OS10G0338966 PROTEIN-RELATED"/>
    <property type="match status" value="1"/>
</dbReference>
<comment type="caution">
    <text evidence="2">The sequence shown here is derived from an EMBL/GenBank/DDBJ whole genome shotgun (WGS) entry which is preliminary data.</text>
</comment>
<reference evidence="2" key="2">
    <citation type="submission" date="2022-01" db="EMBL/GenBank/DDBJ databases">
        <authorList>
            <person name="Yamashiro T."/>
            <person name="Shiraishi A."/>
            <person name="Satake H."/>
            <person name="Nakayama K."/>
        </authorList>
    </citation>
    <scope>NUCLEOTIDE SEQUENCE</scope>
</reference>
<dbReference type="Proteomes" id="UP001151760">
    <property type="component" value="Unassembled WGS sequence"/>
</dbReference>
<sequence length="422" mass="48032">MRKHEKNSDKEDDFVAVDLLDMSDEEVQSNDEKKSNSKGSKAKSDKSKSKTISYKENTNLKRKSPFYFSSDEESGDDDTKGVDVIFGSIHGWEPVALLLSLCSDSIMEIQSDVHNHDDLGETQTDLHDDLVNSDNENGYGYESEKYSDAEDEDGTNSSDHKLVKRGITRLCKFRMTYGKPGSVKLKVTFDALNRVSGLHRALFSSFLGDLVREHIGLKILCWKKVKKESRDKLWDEITRYFDVDSIARGLVMHRLGQLLRNFRIKLREKYILPNLDTPSKLNELLKNYSAIVNAEEGAAFVNYTASNAYKEKSAKEIEADEEPPCGVMWLKGRLNKDEEFSDEEIRSLGEKLKDAYDKIKEGTLNLDDDTDAMTVVFGKEKGGYARGMGSGVTYKKYFDLPRSRQATDERIELLQTQLDNKR</sequence>
<proteinExistence type="predicted"/>
<reference evidence="2" key="1">
    <citation type="journal article" date="2022" name="Int. J. Mol. Sci.">
        <title>Draft Genome of Tanacetum Coccineum: Genomic Comparison of Closely Related Tanacetum-Family Plants.</title>
        <authorList>
            <person name="Yamashiro T."/>
            <person name="Shiraishi A."/>
            <person name="Nakayama K."/>
            <person name="Satake H."/>
        </authorList>
    </citation>
    <scope>NUCLEOTIDE SEQUENCE</scope>
</reference>
<dbReference type="EMBL" id="BQNB010012594">
    <property type="protein sequence ID" value="GJT05535.1"/>
    <property type="molecule type" value="Genomic_DNA"/>
</dbReference>
<evidence type="ECO:0000313" key="3">
    <source>
        <dbReference type="Proteomes" id="UP001151760"/>
    </source>
</evidence>